<evidence type="ECO:0008006" key="3">
    <source>
        <dbReference type="Google" id="ProtNLM"/>
    </source>
</evidence>
<dbReference type="AlphaFoldDB" id="Q1YNH6"/>
<proteinExistence type="predicted"/>
<protein>
    <recommendedName>
        <fullName evidence="3">Alpha/beta hydrolase</fullName>
    </recommendedName>
</protein>
<dbReference type="InterPro" id="IPR029058">
    <property type="entry name" value="AB_hydrolase_fold"/>
</dbReference>
<name>Q1YNH6_AURMS</name>
<sequence>MRSPDMAKHLILVHGRSVKPAGSLMAAMVETALREGLRRADAGIALSDLEAGDLKLSFIYYGDINNEIAAADPAKRAILAATNDPRYAFRPALPFDLIEAGYALTSALRRFNRTTYRAVLAEAEDWRLLDEAADIASLFGQLFTFGFLNDRLISSALPDLSAYLTSQIVSSAIRSRLQSVLLPAMEARDDICLLTHSMGCIVAWDVLWKLSYMSEYEPLRARGGHVARWITCGCPLGEPGVRRNLLGGWARANEEFPRQIRQWRNIHAEDDYIAHVERMRSTFGAMMRAGFVGQISDRKIYNCWHYADAATGALVSNPHDLYGYLMHPAMGAAIAEWAQH</sequence>
<accession>Q1YNH6</accession>
<organism evidence="1 2">
    <name type="scientific">Aurantimonas manganoxydans (strain ATCC BAA-1229 / DSM 21871 / SI85-9A1)</name>
    <dbReference type="NCBI Taxonomy" id="287752"/>
    <lineage>
        <taxon>Bacteria</taxon>
        <taxon>Pseudomonadati</taxon>
        <taxon>Pseudomonadota</taxon>
        <taxon>Alphaproteobacteria</taxon>
        <taxon>Hyphomicrobiales</taxon>
        <taxon>Aurantimonadaceae</taxon>
        <taxon>Aurantimonas</taxon>
    </lineage>
</organism>
<evidence type="ECO:0000313" key="1">
    <source>
        <dbReference type="EMBL" id="EAS51055.1"/>
    </source>
</evidence>
<dbReference type="EMBL" id="AAPJ01000001">
    <property type="protein sequence ID" value="EAS51055.1"/>
    <property type="molecule type" value="Genomic_DNA"/>
</dbReference>
<dbReference type="Proteomes" id="UP000000321">
    <property type="component" value="Unassembled WGS sequence"/>
</dbReference>
<dbReference type="HOGENOM" id="CLU_854307_0_0_5"/>
<dbReference type="BioCyc" id="AURANTIMONAS:SI859A1_01862-MONOMER"/>
<comment type="caution">
    <text evidence="1">The sequence shown here is derived from an EMBL/GenBank/DDBJ whole genome shotgun (WGS) entry which is preliminary data.</text>
</comment>
<gene>
    <name evidence="1" type="ORF">SI859A1_01862</name>
</gene>
<keyword evidence="2" id="KW-1185">Reference proteome</keyword>
<reference evidence="1 2" key="1">
    <citation type="journal article" date="2008" name="Appl. Environ. Microbiol.">
        <title>Genomic insights into Mn(II) oxidation by the marine alphaproteobacterium Aurantimonas sp. strain SI85-9A1.</title>
        <authorList>
            <person name="Dick G.J."/>
            <person name="Podell S."/>
            <person name="Johnson H.A."/>
            <person name="Rivera-Espinoza Y."/>
            <person name="Bernier-Latmani R."/>
            <person name="McCarthy J.K."/>
            <person name="Torpey J.W."/>
            <person name="Clement B.G."/>
            <person name="Gaasterland T."/>
            <person name="Tebo B.M."/>
        </authorList>
    </citation>
    <scope>NUCLEOTIDE SEQUENCE [LARGE SCALE GENOMIC DNA]</scope>
    <source>
        <strain evidence="1 2">SI85-9A1</strain>
    </source>
</reference>
<dbReference type="SUPFAM" id="SSF53474">
    <property type="entry name" value="alpha/beta-Hydrolases"/>
    <property type="match status" value="1"/>
</dbReference>
<evidence type="ECO:0000313" key="2">
    <source>
        <dbReference type="Proteomes" id="UP000000321"/>
    </source>
</evidence>